<evidence type="ECO:0000256" key="1">
    <source>
        <dbReference type="SAM" id="SignalP"/>
    </source>
</evidence>
<organism evidence="2 3">
    <name type="scientific">Paramagnetospirillum marisnigri</name>
    <dbReference type="NCBI Taxonomy" id="1285242"/>
    <lineage>
        <taxon>Bacteria</taxon>
        <taxon>Pseudomonadati</taxon>
        <taxon>Pseudomonadota</taxon>
        <taxon>Alphaproteobacteria</taxon>
        <taxon>Rhodospirillales</taxon>
        <taxon>Magnetospirillaceae</taxon>
        <taxon>Paramagnetospirillum</taxon>
    </lineage>
</organism>
<feature type="signal peptide" evidence="1">
    <location>
        <begin position="1"/>
        <end position="22"/>
    </location>
</feature>
<dbReference type="STRING" id="1285242.A6A04_19710"/>
<evidence type="ECO:0000313" key="2">
    <source>
        <dbReference type="EMBL" id="OAN48828.1"/>
    </source>
</evidence>
<keyword evidence="3" id="KW-1185">Reference proteome</keyword>
<dbReference type="Proteomes" id="UP000078428">
    <property type="component" value="Unassembled WGS sequence"/>
</dbReference>
<reference evidence="2 3" key="1">
    <citation type="submission" date="2016-04" db="EMBL/GenBank/DDBJ databases">
        <title>Draft genome sequence of freshwater magnetotactic bacteria Magnetospirillum marisnigri SP-1 and Magnetospirillum moscoviense BB-1.</title>
        <authorList>
            <person name="Koziaeva V."/>
            <person name="Dziuba M.V."/>
            <person name="Ivanov T.M."/>
            <person name="Kuznetsov B."/>
            <person name="Grouzdev D.S."/>
        </authorList>
    </citation>
    <scope>NUCLEOTIDE SEQUENCE [LARGE SCALE GENOMIC DNA]</scope>
    <source>
        <strain evidence="2 3">SP-1</strain>
    </source>
</reference>
<proteinExistence type="predicted"/>
<name>A0A178ML34_9PROT</name>
<gene>
    <name evidence="2" type="ORF">A6A04_19710</name>
</gene>
<comment type="caution">
    <text evidence="2">The sequence shown here is derived from an EMBL/GenBank/DDBJ whole genome shotgun (WGS) entry which is preliminary data.</text>
</comment>
<feature type="chain" id="PRO_5008092035" description="Lipoprotein" evidence="1">
    <location>
        <begin position="23"/>
        <end position="152"/>
    </location>
</feature>
<keyword evidence="1" id="KW-0732">Signal</keyword>
<protein>
    <recommendedName>
        <fullName evidence="4">Lipoprotein</fullName>
    </recommendedName>
</protein>
<evidence type="ECO:0008006" key="4">
    <source>
        <dbReference type="Google" id="ProtNLM"/>
    </source>
</evidence>
<accession>A0A178ML34</accession>
<evidence type="ECO:0000313" key="3">
    <source>
        <dbReference type="Proteomes" id="UP000078428"/>
    </source>
</evidence>
<dbReference type="AlphaFoldDB" id="A0A178ML34"/>
<dbReference type="EMBL" id="LWQT01000068">
    <property type="protein sequence ID" value="OAN48828.1"/>
    <property type="molecule type" value="Genomic_DNA"/>
</dbReference>
<sequence length="152" mass="16286">MGQLAILLPLALAACAPGARMGADNGDDWDFGEKLPPVAECSQTDGKTTLCADGKAMRRMVAAIVGYHESVFRKQPYSQTREVIKHIDVMQIVPKGGAFDVSIRYAYGNIRSGQPVGTGDSRSTRLFTLDSGYSVTSMGGKGSGRFVRVPKQ</sequence>